<evidence type="ECO:0000256" key="3">
    <source>
        <dbReference type="ARBA" id="ARBA00022475"/>
    </source>
</evidence>
<evidence type="ECO:0000256" key="8">
    <source>
        <dbReference type="ARBA" id="ARBA00022777"/>
    </source>
</evidence>
<reference evidence="17" key="1">
    <citation type="submission" date="2006-10" db="EMBL/GenBank/DDBJ databases">
        <authorList>
            <person name="Amadeo P."/>
            <person name="Zhao Q."/>
            <person name="Wortman J."/>
            <person name="Fraser-Liggett C."/>
            <person name="Carlton J."/>
        </authorList>
    </citation>
    <scope>NUCLEOTIDE SEQUENCE</scope>
    <source>
        <strain evidence="17">G3</strain>
    </source>
</reference>
<dbReference type="GO" id="GO:0004714">
    <property type="term" value="F:transmembrane receptor protein tyrosine kinase activity"/>
    <property type="evidence" value="ECO:0007669"/>
    <property type="project" value="UniProtKB-EC"/>
</dbReference>
<organism evidence="17 18">
    <name type="scientific">Trichomonas vaginalis (strain ATCC PRA-98 / G3)</name>
    <dbReference type="NCBI Taxonomy" id="412133"/>
    <lineage>
        <taxon>Eukaryota</taxon>
        <taxon>Metamonada</taxon>
        <taxon>Parabasalia</taxon>
        <taxon>Trichomonadida</taxon>
        <taxon>Trichomonadidae</taxon>
        <taxon>Trichomonas</taxon>
    </lineage>
</organism>
<feature type="domain" description="ALK/LTK-like glycine-rich" evidence="16">
    <location>
        <begin position="6"/>
        <end position="95"/>
    </location>
</feature>
<evidence type="ECO:0000256" key="1">
    <source>
        <dbReference type="ARBA" id="ARBA00004251"/>
    </source>
</evidence>
<evidence type="ECO:0000256" key="11">
    <source>
        <dbReference type="ARBA" id="ARBA00023136"/>
    </source>
</evidence>
<comment type="subcellular location">
    <subcellularLocation>
        <location evidence="1">Cell membrane</location>
        <topology evidence="1">Single-pass type I membrane protein</topology>
    </subcellularLocation>
</comment>
<name>A2FZ59_TRIV3</name>
<evidence type="ECO:0000256" key="12">
    <source>
        <dbReference type="ARBA" id="ARBA00023137"/>
    </source>
</evidence>
<evidence type="ECO:0000256" key="5">
    <source>
        <dbReference type="ARBA" id="ARBA00022692"/>
    </source>
</evidence>
<keyword evidence="10" id="KW-1133">Transmembrane helix</keyword>
<dbReference type="GO" id="GO:0005524">
    <property type="term" value="F:ATP binding"/>
    <property type="evidence" value="ECO:0007669"/>
    <property type="project" value="UniProtKB-KW"/>
</dbReference>
<keyword evidence="6" id="KW-0732">Signal</keyword>
<dbReference type="RefSeq" id="XP_001302743.1">
    <property type="nucleotide sequence ID" value="XM_001302742.1"/>
</dbReference>
<reference evidence="17" key="2">
    <citation type="journal article" date="2007" name="Science">
        <title>Draft genome sequence of the sexually transmitted pathogen Trichomonas vaginalis.</title>
        <authorList>
            <person name="Carlton J.M."/>
            <person name="Hirt R.P."/>
            <person name="Silva J.C."/>
            <person name="Delcher A.L."/>
            <person name="Schatz M."/>
            <person name="Zhao Q."/>
            <person name="Wortman J.R."/>
            <person name="Bidwell S.L."/>
            <person name="Alsmark U.C.M."/>
            <person name="Besteiro S."/>
            <person name="Sicheritz-Ponten T."/>
            <person name="Noel C.J."/>
            <person name="Dacks J.B."/>
            <person name="Foster P.G."/>
            <person name="Simillion C."/>
            <person name="Van de Peer Y."/>
            <person name="Miranda-Saavedra D."/>
            <person name="Barton G.J."/>
            <person name="Westrop G.D."/>
            <person name="Mueller S."/>
            <person name="Dessi D."/>
            <person name="Fiori P.L."/>
            <person name="Ren Q."/>
            <person name="Paulsen I."/>
            <person name="Zhang H."/>
            <person name="Bastida-Corcuera F.D."/>
            <person name="Simoes-Barbosa A."/>
            <person name="Brown M.T."/>
            <person name="Hayes R.D."/>
            <person name="Mukherjee M."/>
            <person name="Okumura C.Y."/>
            <person name="Schneider R."/>
            <person name="Smith A.J."/>
            <person name="Vanacova S."/>
            <person name="Villalvazo M."/>
            <person name="Haas B.J."/>
            <person name="Pertea M."/>
            <person name="Feldblyum T.V."/>
            <person name="Utterback T.R."/>
            <person name="Shu C.L."/>
            <person name="Osoegawa K."/>
            <person name="de Jong P.J."/>
            <person name="Hrdy I."/>
            <person name="Horvathova L."/>
            <person name="Zubacova Z."/>
            <person name="Dolezal P."/>
            <person name="Malik S.B."/>
            <person name="Logsdon J.M. Jr."/>
            <person name="Henze K."/>
            <person name="Gupta A."/>
            <person name="Wang C.C."/>
            <person name="Dunne R.L."/>
            <person name="Upcroft J.A."/>
            <person name="Upcroft P."/>
            <person name="White O."/>
            <person name="Salzberg S.L."/>
            <person name="Tang P."/>
            <person name="Chiu C.-H."/>
            <person name="Lee Y.-S."/>
            <person name="Embley T.M."/>
            <person name="Coombs G.H."/>
            <person name="Mottram J.C."/>
            <person name="Tachezy J."/>
            <person name="Fraser-Liggett C.M."/>
            <person name="Johnson P.J."/>
        </authorList>
    </citation>
    <scope>NUCLEOTIDE SEQUENCE [LARGE SCALE GENOMIC DNA]</scope>
    <source>
        <strain evidence="17">G3</strain>
    </source>
</reference>
<evidence type="ECO:0000256" key="6">
    <source>
        <dbReference type="ARBA" id="ARBA00022729"/>
    </source>
</evidence>
<evidence type="ECO:0000256" key="2">
    <source>
        <dbReference type="ARBA" id="ARBA00011902"/>
    </source>
</evidence>
<evidence type="ECO:0000256" key="15">
    <source>
        <dbReference type="ARBA" id="ARBA00023180"/>
    </source>
</evidence>
<evidence type="ECO:0000256" key="10">
    <source>
        <dbReference type="ARBA" id="ARBA00022989"/>
    </source>
</evidence>
<gene>
    <name evidence="17" type="ORF">TVAG_381720</name>
</gene>
<dbReference type="InterPro" id="IPR055163">
    <property type="entry name" value="ALK/LTK-like_GRD"/>
</dbReference>
<dbReference type="VEuPathDB" id="TrichDB:TVAG_381720"/>
<keyword evidence="12" id="KW-0829">Tyrosine-protein kinase</keyword>
<keyword evidence="13" id="KW-1015">Disulfide bond</keyword>
<sequence length="125" mass="12941">MEQPGRGGTQSKGGDAYHGLELYPDYSGRLGFGGDGKSYAYGGPSGGGAYFGGGGGCQEHAGAGGGSSHASSLFKNVQMQRGINWGDGRIIITVISAIKVNKIKSCICFNFHSDTVPLLYILFVS</sequence>
<dbReference type="Pfam" id="PF12810">
    <property type="entry name" value="ALK_LTK_GRD"/>
    <property type="match status" value="1"/>
</dbReference>
<dbReference type="VEuPathDB" id="TrichDB:TVAGG3_0728330"/>
<keyword evidence="5" id="KW-0812">Transmembrane</keyword>
<dbReference type="GO" id="GO:0005886">
    <property type="term" value="C:plasma membrane"/>
    <property type="evidence" value="ECO:0007669"/>
    <property type="project" value="UniProtKB-SubCell"/>
</dbReference>
<keyword evidence="7" id="KW-0547">Nucleotide-binding</keyword>
<keyword evidence="8" id="KW-0418">Kinase</keyword>
<dbReference type="EMBL" id="DS114164">
    <property type="protein sequence ID" value="EAX89813.1"/>
    <property type="molecule type" value="Genomic_DNA"/>
</dbReference>
<evidence type="ECO:0000256" key="13">
    <source>
        <dbReference type="ARBA" id="ARBA00023157"/>
    </source>
</evidence>
<keyword evidence="3" id="KW-1003">Cell membrane</keyword>
<dbReference type="AlphaFoldDB" id="A2FZ59"/>
<keyword evidence="9" id="KW-0067">ATP-binding</keyword>
<dbReference type="Proteomes" id="UP000001542">
    <property type="component" value="Unassembled WGS sequence"/>
</dbReference>
<dbReference type="InParanoid" id="A2FZ59"/>
<keyword evidence="11" id="KW-0472">Membrane</keyword>
<evidence type="ECO:0000256" key="7">
    <source>
        <dbReference type="ARBA" id="ARBA00022741"/>
    </source>
</evidence>
<dbReference type="EC" id="2.7.10.1" evidence="2"/>
<keyword evidence="14" id="KW-0675">Receptor</keyword>
<proteinExistence type="predicted"/>
<accession>A2FZ59</accession>
<keyword evidence="4" id="KW-0808">Transferase</keyword>
<protein>
    <recommendedName>
        <fullName evidence="2">receptor protein-tyrosine kinase</fullName>
        <ecNumber evidence="2">2.7.10.1</ecNumber>
    </recommendedName>
</protein>
<evidence type="ECO:0000256" key="9">
    <source>
        <dbReference type="ARBA" id="ARBA00022840"/>
    </source>
</evidence>
<evidence type="ECO:0000259" key="16">
    <source>
        <dbReference type="Pfam" id="PF12810"/>
    </source>
</evidence>
<dbReference type="KEGG" id="tva:4747488"/>
<evidence type="ECO:0000313" key="18">
    <source>
        <dbReference type="Proteomes" id="UP000001542"/>
    </source>
</evidence>
<keyword evidence="15" id="KW-0325">Glycoprotein</keyword>
<keyword evidence="18" id="KW-1185">Reference proteome</keyword>
<evidence type="ECO:0000256" key="14">
    <source>
        <dbReference type="ARBA" id="ARBA00023170"/>
    </source>
</evidence>
<evidence type="ECO:0000313" key="17">
    <source>
        <dbReference type="EMBL" id="EAX89813.1"/>
    </source>
</evidence>
<evidence type="ECO:0000256" key="4">
    <source>
        <dbReference type="ARBA" id="ARBA00022679"/>
    </source>
</evidence>